<dbReference type="EMBL" id="CP011132">
    <property type="protein sequence ID" value="AKE61114.1"/>
    <property type="molecule type" value="Genomic_DNA"/>
</dbReference>
<dbReference type="PATRIC" id="fig|1261127.3.peg.4643"/>
<dbReference type="HOGENOM" id="CLU_094206_4_0_6"/>
<dbReference type="Proteomes" id="UP000034085">
    <property type="component" value="Chromosome"/>
</dbReference>
<gene>
    <name evidence="1" type="ORF">F384_22390</name>
</gene>
<dbReference type="OrthoDB" id="8596093at2"/>
<dbReference type="KEGG" id="cama:F384_22390"/>
<reference evidence="1 2" key="1">
    <citation type="journal article" date="2013" name="Appl. Microbiol. Biotechnol.">
        <title>Glycerol assimilation and production of 1,3-propanediol by Citrobacter amalonaticus Y19.</title>
        <authorList>
            <person name="Ainala S.K."/>
            <person name="Ashok S."/>
            <person name="Ko Y."/>
            <person name="Park S."/>
        </authorList>
    </citation>
    <scope>NUCLEOTIDE SEQUENCE [LARGE SCALE GENOMIC DNA]</scope>
    <source>
        <strain evidence="1 2">Y19</strain>
    </source>
</reference>
<sequence>MTTKYSFSPSQSLFYANALKESVYDPAGIWPEDAFEVSDSVMMEFTSAPPVGKKLGAADGMPVWIDEPPPSAEELKETAEQKKSALKKIADSEISWRQDAVDAGIATEEETAALGDWKKYRVLLMRVDTVKPDWPTLPGEQAS</sequence>
<protein>
    <submittedName>
        <fullName evidence="1">Tail fiber assembly protein</fullName>
    </submittedName>
</protein>
<dbReference type="PANTHER" id="PTHR34413:SF2">
    <property type="entry name" value="PROPHAGE TAIL FIBER ASSEMBLY PROTEIN HOMOLOG TFAE-RELATED"/>
    <property type="match status" value="1"/>
</dbReference>
<proteinExistence type="predicted"/>
<evidence type="ECO:0000313" key="2">
    <source>
        <dbReference type="Proteomes" id="UP000034085"/>
    </source>
</evidence>
<accession>A0A0F6TYA2</accession>
<dbReference type="InterPro" id="IPR003458">
    <property type="entry name" value="Phage_T4_Gp38_tail_assem"/>
</dbReference>
<evidence type="ECO:0000313" key="1">
    <source>
        <dbReference type="EMBL" id="AKE61114.1"/>
    </source>
</evidence>
<dbReference type="InterPro" id="IPR051220">
    <property type="entry name" value="TFA_Chaperone"/>
</dbReference>
<dbReference type="PANTHER" id="PTHR34413">
    <property type="entry name" value="PROPHAGE TAIL FIBER ASSEMBLY PROTEIN HOMOLOG TFAE-RELATED-RELATED"/>
    <property type="match status" value="1"/>
</dbReference>
<dbReference type="RefSeq" id="WP_046493926.1">
    <property type="nucleotide sequence ID" value="NZ_CP011132.1"/>
</dbReference>
<name>A0A0F6TYA2_CITAM</name>
<organism evidence="1 2">
    <name type="scientific">Citrobacter amalonaticus Y19</name>
    <dbReference type="NCBI Taxonomy" id="1261127"/>
    <lineage>
        <taxon>Bacteria</taxon>
        <taxon>Pseudomonadati</taxon>
        <taxon>Pseudomonadota</taxon>
        <taxon>Gammaproteobacteria</taxon>
        <taxon>Enterobacterales</taxon>
        <taxon>Enterobacteriaceae</taxon>
        <taxon>Citrobacter</taxon>
    </lineage>
</organism>
<dbReference type="Pfam" id="PF02413">
    <property type="entry name" value="Caudo_TAP"/>
    <property type="match status" value="1"/>
</dbReference>
<dbReference type="AlphaFoldDB" id="A0A0F6TYA2"/>